<organism evidence="1 2">
    <name type="scientific">Canicola haemoglobinophilus</name>
    <dbReference type="NCBI Taxonomy" id="733"/>
    <lineage>
        <taxon>Bacteria</taxon>
        <taxon>Pseudomonadati</taxon>
        <taxon>Pseudomonadota</taxon>
        <taxon>Gammaproteobacteria</taxon>
        <taxon>Pasteurellales</taxon>
        <taxon>Pasteurellaceae</taxon>
        <taxon>Canicola</taxon>
    </lineage>
</organism>
<dbReference type="RefSeq" id="WP_078218257.1">
    <property type="nucleotide sequence ID" value="NZ_MUXZ01000011.1"/>
</dbReference>
<dbReference type="EMBL" id="UGHF01000001">
    <property type="protein sequence ID" value="STO60300.1"/>
    <property type="molecule type" value="Genomic_DNA"/>
</dbReference>
<protein>
    <submittedName>
        <fullName evidence="1">Uncharacterized protein</fullName>
    </submittedName>
</protein>
<reference evidence="1 2" key="1">
    <citation type="submission" date="2018-06" db="EMBL/GenBank/DDBJ databases">
        <authorList>
            <consortium name="Pathogen Informatics"/>
            <person name="Doyle S."/>
        </authorList>
    </citation>
    <scope>NUCLEOTIDE SEQUENCE [LARGE SCALE GENOMIC DNA]</scope>
    <source>
        <strain evidence="1 2">NCTC1659</strain>
    </source>
</reference>
<dbReference type="AlphaFoldDB" id="A0A1V4B1L6"/>
<gene>
    <name evidence="1" type="ORF">NCTC1659_01587</name>
</gene>
<dbReference type="STRING" id="733.B0186_04820"/>
<sequence length="89" mass="10071">MNALNQKAVSFKEAFEISRQLRWRKEYLEECGAKGLDFARGIEEELTAAKALLARNFNKKAKAEELDIKLAARVASIESFIQTTAQTIH</sequence>
<dbReference type="Proteomes" id="UP000254329">
    <property type="component" value="Unassembled WGS sequence"/>
</dbReference>
<keyword evidence="2" id="KW-1185">Reference proteome</keyword>
<evidence type="ECO:0000313" key="1">
    <source>
        <dbReference type="EMBL" id="STO60300.1"/>
    </source>
</evidence>
<evidence type="ECO:0000313" key="2">
    <source>
        <dbReference type="Proteomes" id="UP000254329"/>
    </source>
</evidence>
<accession>A0A1V4B1L6</accession>
<proteinExistence type="predicted"/>
<name>A0A1V4B1L6_9PAST</name>